<dbReference type="InterPro" id="IPR046744">
    <property type="entry name" value="DUF6794"/>
</dbReference>
<dbReference type="Pfam" id="PF20594">
    <property type="entry name" value="DUF6794"/>
    <property type="match status" value="2"/>
</dbReference>
<feature type="signal peptide" evidence="1">
    <location>
        <begin position="1"/>
        <end position="18"/>
    </location>
</feature>
<reference evidence="3" key="1">
    <citation type="submission" date="2016-04" db="EMBL/GenBank/DDBJ databases">
        <authorList>
            <person name="Evans L.H."/>
            <person name="Alamgir A."/>
            <person name="Owens N."/>
            <person name="Weber N.D."/>
            <person name="Virtaneva K."/>
            <person name="Barbian K."/>
            <person name="Babar A."/>
            <person name="Rosenke K."/>
        </authorList>
    </citation>
    <scope>NUCLEOTIDE SEQUENCE</scope>
    <source>
        <strain evidence="3">86-2</strain>
    </source>
</reference>
<evidence type="ECO:0000256" key="1">
    <source>
        <dbReference type="SAM" id="SignalP"/>
    </source>
</evidence>
<proteinExistence type="predicted"/>
<dbReference type="AlphaFoldDB" id="A0A212K574"/>
<feature type="domain" description="DUF6794" evidence="2">
    <location>
        <begin position="168"/>
        <end position="246"/>
    </location>
</feature>
<keyword evidence="1" id="KW-0732">Signal</keyword>
<evidence type="ECO:0000313" key="3">
    <source>
        <dbReference type="EMBL" id="SBW06806.1"/>
    </source>
</evidence>
<dbReference type="EMBL" id="FLUL01000001">
    <property type="protein sequence ID" value="SBW06806.1"/>
    <property type="molecule type" value="Genomic_DNA"/>
</dbReference>
<organism evidence="3">
    <name type="scientific">uncultured Dysgonomonas sp</name>
    <dbReference type="NCBI Taxonomy" id="206096"/>
    <lineage>
        <taxon>Bacteria</taxon>
        <taxon>Pseudomonadati</taxon>
        <taxon>Bacteroidota</taxon>
        <taxon>Bacteroidia</taxon>
        <taxon>Bacteroidales</taxon>
        <taxon>Dysgonomonadaceae</taxon>
        <taxon>Dysgonomonas</taxon>
        <taxon>environmental samples</taxon>
    </lineage>
</organism>
<gene>
    <name evidence="3" type="ORF">KL86DYS2_13042</name>
</gene>
<protein>
    <recommendedName>
        <fullName evidence="2">DUF6794 domain-containing protein</fullName>
    </recommendedName>
</protein>
<feature type="domain" description="DUF6794" evidence="2">
    <location>
        <begin position="47"/>
        <end position="125"/>
    </location>
</feature>
<accession>A0A212K574</accession>
<sequence length="312" mass="37140">MKKLILLFSILYISSVCSSQSEEMLFHDENYCIGILNDSLSGQGFYIPANIDECNRELDKVLKKQPKRILIDAKDVELKRINGMFIFREWTEQESTRLYCYFRKKGIEHLEDIYYLILLSYKRYLNKQPFDIDTECNRLVQEYDSIAKEQKAEYERNIIASSIDGVYIPENLDDCLLALDKLLDDTVKNEIKTTDIADLHFGLGRWMRNSWKLWKDSRLQLWFTQHGIHEADDMSGLILFVYQEHLQKGVVDTSLRLEQKKNEYEEFARMFEEQKNSVVPFAEPEEDGEKYYTDEYKEFLRKRCIEGIFIVR</sequence>
<name>A0A212K574_9BACT</name>
<evidence type="ECO:0000259" key="2">
    <source>
        <dbReference type="Pfam" id="PF20594"/>
    </source>
</evidence>
<dbReference type="RefSeq" id="WP_283686690.1">
    <property type="nucleotide sequence ID" value="NZ_CABTJG010000005.1"/>
</dbReference>
<feature type="chain" id="PRO_5013120926" description="DUF6794 domain-containing protein" evidence="1">
    <location>
        <begin position="19"/>
        <end position="312"/>
    </location>
</feature>